<feature type="binding site" evidence="5">
    <location>
        <position position="217"/>
    </location>
    <ligand>
        <name>FAD</name>
        <dbReference type="ChEBI" id="CHEBI:57692"/>
    </ligand>
</feature>
<protein>
    <submittedName>
        <fullName evidence="7">Glucose-methanol-choline oxidoreductase</fullName>
    </submittedName>
</protein>
<proteinExistence type="inferred from homology"/>
<dbReference type="SUPFAM" id="SSF51905">
    <property type="entry name" value="FAD/NAD(P)-binding domain"/>
    <property type="match status" value="1"/>
</dbReference>
<comment type="similarity">
    <text evidence="2">Belongs to the GMC oxidoreductase family.</text>
</comment>
<dbReference type="InterPro" id="IPR000172">
    <property type="entry name" value="GMC_OxRdtase_N"/>
</dbReference>
<dbReference type="PANTHER" id="PTHR11552">
    <property type="entry name" value="GLUCOSE-METHANOL-CHOLINE GMC OXIDOREDUCTASE"/>
    <property type="match status" value="1"/>
</dbReference>
<evidence type="ECO:0000256" key="5">
    <source>
        <dbReference type="PIRSR" id="PIRSR000137-2"/>
    </source>
</evidence>
<dbReference type="Gene3D" id="3.50.50.60">
    <property type="entry name" value="FAD/NAD(P)-binding domain"/>
    <property type="match status" value="1"/>
</dbReference>
<comment type="cofactor">
    <cofactor evidence="1 5">
        <name>FAD</name>
        <dbReference type="ChEBI" id="CHEBI:57692"/>
    </cofactor>
</comment>
<dbReference type="InterPro" id="IPR036188">
    <property type="entry name" value="FAD/NAD-bd_sf"/>
</dbReference>
<dbReference type="GO" id="GO:0016614">
    <property type="term" value="F:oxidoreductase activity, acting on CH-OH group of donors"/>
    <property type="evidence" value="ECO:0007669"/>
    <property type="project" value="InterPro"/>
</dbReference>
<dbReference type="Pfam" id="PF05199">
    <property type="entry name" value="GMC_oxred_C"/>
    <property type="match status" value="1"/>
</dbReference>
<keyword evidence="8" id="KW-1185">Reference proteome</keyword>
<evidence type="ECO:0000256" key="3">
    <source>
        <dbReference type="ARBA" id="ARBA00022630"/>
    </source>
</evidence>
<dbReference type="Gene3D" id="3.30.560.10">
    <property type="entry name" value="Glucose Oxidase, domain 3"/>
    <property type="match status" value="1"/>
</dbReference>
<evidence type="ECO:0000256" key="1">
    <source>
        <dbReference type="ARBA" id="ARBA00001974"/>
    </source>
</evidence>
<accession>A0A2T4UM00</accession>
<dbReference type="RefSeq" id="WP_107568917.1">
    <property type="nucleotide sequence ID" value="NZ_PYYB01000001.1"/>
</dbReference>
<evidence type="ECO:0000313" key="8">
    <source>
        <dbReference type="Proteomes" id="UP000240739"/>
    </source>
</evidence>
<evidence type="ECO:0000259" key="6">
    <source>
        <dbReference type="PROSITE" id="PS00624"/>
    </source>
</evidence>
<reference evidence="7 8" key="1">
    <citation type="submission" date="2018-03" db="EMBL/GenBank/DDBJ databases">
        <title>Aquarubrobacter algicola gen. nov., sp. nov., a novel actinobacterium isolated from shallow eutrophic lake during the end of cyanobacterial harmful algal blooms.</title>
        <authorList>
            <person name="Chun S.J."/>
        </authorList>
    </citation>
    <scope>NUCLEOTIDE SEQUENCE [LARGE SCALE GENOMIC DNA]</scope>
    <source>
        <strain evidence="7 8">Seoho-28</strain>
    </source>
</reference>
<name>A0A2T4UM00_9ACTN</name>
<organism evidence="7 8">
    <name type="scientific">Paraconexibacter algicola</name>
    <dbReference type="NCBI Taxonomy" id="2133960"/>
    <lineage>
        <taxon>Bacteria</taxon>
        <taxon>Bacillati</taxon>
        <taxon>Actinomycetota</taxon>
        <taxon>Thermoleophilia</taxon>
        <taxon>Solirubrobacterales</taxon>
        <taxon>Paraconexibacteraceae</taxon>
        <taxon>Paraconexibacter</taxon>
    </lineage>
</organism>
<keyword evidence="4 5" id="KW-0274">FAD</keyword>
<dbReference type="PROSITE" id="PS00624">
    <property type="entry name" value="GMC_OXRED_2"/>
    <property type="match status" value="1"/>
</dbReference>
<dbReference type="AlphaFoldDB" id="A0A2T4UM00"/>
<dbReference type="InterPro" id="IPR007867">
    <property type="entry name" value="GMC_OxRtase_C"/>
</dbReference>
<evidence type="ECO:0000313" key="7">
    <source>
        <dbReference type="EMBL" id="PTL60272.1"/>
    </source>
</evidence>
<sequence length="541" mass="58983">MTQTYDNIVIGGGAAGCVVAARLSEDPDRKVLLLEAGGHNRRLSVKAPAAFSSQFGTKLDWEYWTEPEENLFGRSLHEPRGKLLGGCSSMNAMMYVRGNAYDYDSWVQQGADGWSAEEVLPFFRRSERNADLAGPYHGTDGPMSVCTVTPDPVTRRVVEACVEAGFERRDDINGERQEGVTFTQVNQHKGVRHDTATAFLQPARRRPNLTVRTGALVHRVLLRDGRADGVEVSFGKDREIFRAAGDIVLSAGAFGTPEILQRSGIGPADHLRSVGVPVEIDLPAVGRNLMEHPFQFVNWELKGADLGLADISHPKHLARWVATRKGKLASNVGEALAFFRTDRSLPAPDMEFVIAPLFFWEHGKRQHPRPAFSIGLSYIAPTSRGSVMIRSSDPTDKARVKLRMLSDPAEVTAIATGIERAREVAAQPALREMCGMEINPGPWVRTSEAVGEYIRGTVEHTYHPACTARIGSPQDGACDARLRVHGVEGLRIADASAMPTITRGNTHAPTIMIGERCADFVRAGSTDRPAASHGQLIGQVA</sequence>
<dbReference type="InterPro" id="IPR012132">
    <property type="entry name" value="GMC_OxRdtase"/>
</dbReference>
<dbReference type="SUPFAM" id="SSF54373">
    <property type="entry name" value="FAD-linked reductases, C-terminal domain"/>
    <property type="match status" value="1"/>
</dbReference>
<dbReference type="Pfam" id="PF00732">
    <property type="entry name" value="GMC_oxred_N"/>
    <property type="match status" value="1"/>
</dbReference>
<feature type="domain" description="Glucose-methanol-choline oxidoreductase N-terminal" evidence="6">
    <location>
        <begin position="252"/>
        <end position="266"/>
    </location>
</feature>
<dbReference type="GO" id="GO:0050660">
    <property type="term" value="F:flavin adenine dinucleotide binding"/>
    <property type="evidence" value="ECO:0007669"/>
    <property type="project" value="InterPro"/>
</dbReference>
<comment type="caution">
    <text evidence="7">The sequence shown here is derived from an EMBL/GenBank/DDBJ whole genome shotgun (WGS) entry which is preliminary data.</text>
</comment>
<evidence type="ECO:0000256" key="4">
    <source>
        <dbReference type="ARBA" id="ARBA00022827"/>
    </source>
</evidence>
<dbReference type="PANTHER" id="PTHR11552:SF147">
    <property type="entry name" value="CHOLINE DEHYDROGENASE, MITOCHONDRIAL"/>
    <property type="match status" value="1"/>
</dbReference>
<dbReference type="OrthoDB" id="9785276at2"/>
<evidence type="ECO:0000256" key="2">
    <source>
        <dbReference type="ARBA" id="ARBA00010790"/>
    </source>
</evidence>
<dbReference type="PIRSF" id="PIRSF000137">
    <property type="entry name" value="Alcohol_oxidase"/>
    <property type="match status" value="1"/>
</dbReference>
<keyword evidence="3" id="KW-0285">Flavoprotein</keyword>
<gene>
    <name evidence="7" type="ORF">C7Y72_11795</name>
</gene>
<dbReference type="EMBL" id="PYYB01000001">
    <property type="protein sequence ID" value="PTL60272.1"/>
    <property type="molecule type" value="Genomic_DNA"/>
</dbReference>
<dbReference type="Proteomes" id="UP000240739">
    <property type="component" value="Unassembled WGS sequence"/>
</dbReference>